<dbReference type="InterPro" id="IPR017850">
    <property type="entry name" value="Alkaline_phosphatase_core_sf"/>
</dbReference>
<reference evidence="6" key="1">
    <citation type="journal article" date="2014" name="Genome Announc.">
        <title>Draft Genome Sequence of Lactobacillus oryzae Strain SG293T.</title>
        <authorList>
            <person name="Tanizawa Y."/>
            <person name="Fujisawa T."/>
            <person name="Mochizuki T."/>
            <person name="Kaminuma E."/>
            <person name="Nakamura Y."/>
            <person name="Tohno M."/>
        </authorList>
    </citation>
    <scope>NUCLEOTIDE SEQUENCE [LARGE SCALE GENOMIC DNA]</scope>
    <source>
        <strain evidence="6">SG293</strain>
    </source>
</reference>
<comment type="similarity">
    <text evidence="1">Belongs to the phosphopentomutase family.</text>
</comment>
<keyword evidence="2" id="KW-0479">Metal-binding</keyword>
<dbReference type="Gene3D" id="3.40.720.10">
    <property type="entry name" value="Alkaline Phosphatase, subunit A"/>
    <property type="match status" value="1"/>
</dbReference>
<dbReference type="Proteomes" id="UP000028700">
    <property type="component" value="Unassembled WGS sequence"/>
</dbReference>
<dbReference type="GO" id="GO:0005829">
    <property type="term" value="C:cytosol"/>
    <property type="evidence" value="ECO:0007669"/>
    <property type="project" value="TreeGrafter"/>
</dbReference>
<proteinExistence type="inferred from homology"/>
<evidence type="ECO:0000259" key="5">
    <source>
        <dbReference type="Pfam" id="PF01676"/>
    </source>
</evidence>
<accession>A0A081BHU6</accession>
<evidence type="ECO:0000313" key="6">
    <source>
        <dbReference type="EMBL" id="GAK47614.1"/>
    </source>
</evidence>
<keyword evidence="4" id="KW-0413">Isomerase</keyword>
<dbReference type="RefSeq" id="WP_034527103.1">
    <property type="nucleotide sequence ID" value="NZ_BBAZ01000009.1"/>
</dbReference>
<dbReference type="SUPFAM" id="SSF53649">
    <property type="entry name" value="Alkaline phosphatase-like"/>
    <property type="match status" value="1"/>
</dbReference>
<dbReference type="AlphaFoldDB" id="A0A081BHU6"/>
<evidence type="ECO:0000256" key="2">
    <source>
        <dbReference type="ARBA" id="ARBA00022723"/>
    </source>
</evidence>
<evidence type="ECO:0000256" key="4">
    <source>
        <dbReference type="ARBA" id="ARBA00023235"/>
    </source>
</evidence>
<gene>
    <name evidence="6" type="primary">deoB</name>
    <name evidence="6" type="ORF">LOSG293_090390</name>
</gene>
<keyword evidence="3" id="KW-0464">Manganese</keyword>
<dbReference type="OrthoDB" id="9769930at2"/>
<evidence type="ECO:0000256" key="1">
    <source>
        <dbReference type="ARBA" id="ARBA00010373"/>
    </source>
</evidence>
<dbReference type="GO" id="GO:0008973">
    <property type="term" value="F:phosphopentomutase activity"/>
    <property type="evidence" value="ECO:0007669"/>
    <property type="project" value="InterPro"/>
</dbReference>
<feature type="domain" description="Metalloenzyme" evidence="5">
    <location>
        <begin position="8"/>
        <end position="260"/>
    </location>
</feature>
<dbReference type="eggNOG" id="COG1015">
    <property type="taxonomic scope" value="Bacteria"/>
</dbReference>
<dbReference type="PANTHER" id="PTHR21110:SF0">
    <property type="entry name" value="PHOSPHOPENTOMUTASE"/>
    <property type="match status" value="1"/>
</dbReference>
<dbReference type="Pfam" id="PF01676">
    <property type="entry name" value="Metalloenzyme"/>
    <property type="match status" value="1"/>
</dbReference>
<keyword evidence="7" id="KW-1185">Reference proteome</keyword>
<dbReference type="STRING" id="1291743.LOSG293_090390"/>
<dbReference type="GO" id="GO:0000287">
    <property type="term" value="F:magnesium ion binding"/>
    <property type="evidence" value="ECO:0007669"/>
    <property type="project" value="InterPro"/>
</dbReference>
<comment type="caution">
    <text evidence="6">The sequence shown here is derived from an EMBL/GenBank/DDBJ whole genome shotgun (WGS) entry which is preliminary data.</text>
</comment>
<dbReference type="PANTHER" id="PTHR21110">
    <property type="entry name" value="PHOSPHOPENTOMUTASE"/>
    <property type="match status" value="1"/>
</dbReference>
<name>A0A081BHU6_9LACO</name>
<dbReference type="EMBL" id="BBJM01000009">
    <property type="protein sequence ID" value="GAK47614.1"/>
    <property type="molecule type" value="Genomic_DNA"/>
</dbReference>
<dbReference type="InterPro" id="IPR010045">
    <property type="entry name" value="DeoB"/>
</dbReference>
<dbReference type="GO" id="GO:0043094">
    <property type="term" value="P:metabolic compound salvage"/>
    <property type="evidence" value="ECO:0007669"/>
    <property type="project" value="InterPro"/>
</dbReference>
<evidence type="ECO:0000313" key="7">
    <source>
        <dbReference type="Proteomes" id="UP000028700"/>
    </source>
</evidence>
<dbReference type="GO" id="GO:0009117">
    <property type="term" value="P:nucleotide metabolic process"/>
    <property type="evidence" value="ECO:0007669"/>
    <property type="project" value="InterPro"/>
</dbReference>
<sequence>MTFRRIFVIDLGAMGIGEAPDANRFNSIGSDSLARLDEATANRLTLPTLTQLGLGNLREQNPLQHVEPVDQPVGFYGKIRPDNANNNFASGIRESWDMMLDGRTTSVFDYLANRHEQVLLASPLISYLSNQASTKRVLIHRNQEALQLLAAEIGEENYRLSYIQLPEFQYDYNPASASELGDLLMVFDSQLELIMRVMKHSDLLLITANHSADPHHPELLTREYLPLFAYTPAIEIGRSLGIKKSMADLGATILDNFGFKEGPGTSFISELH</sequence>
<organism evidence="6 7">
    <name type="scientific">Secundilactobacillus oryzae JCM 18671</name>
    <dbReference type="NCBI Taxonomy" id="1291743"/>
    <lineage>
        <taxon>Bacteria</taxon>
        <taxon>Bacillati</taxon>
        <taxon>Bacillota</taxon>
        <taxon>Bacilli</taxon>
        <taxon>Lactobacillales</taxon>
        <taxon>Lactobacillaceae</taxon>
        <taxon>Secundilactobacillus</taxon>
    </lineage>
</organism>
<protein>
    <submittedName>
        <fullName evidence="6">Phosphopentomutase</fullName>
    </submittedName>
</protein>
<dbReference type="InterPro" id="IPR006124">
    <property type="entry name" value="Metalloenzyme"/>
</dbReference>
<evidence type="ECO:0000256" key="3">
    <source>
        <dbReference type="ARBA" id="ARBA00023211"/>
    </source>
</evidence>